<dbReference type="EMBL" id="KV878203">
    <property type="protein sequence ID" value="OJI84238.1"/>
    <property type="molecule type" value="Genomic_DNA"/>
</dbReference>
<feature type="compositionally biased region" description="Low complexity" evidence="1">
    <location>
        <begin position="57"/>
        <end position="75"/>
    </location>
</feature>
<protein>
    <submittedName>
        <fullName evidence="2">Uncharacterized protein</fullName>
    </submittedName>
</protein>
<sequence length="185" mass="20845">MQMTPYNAKADTLPNRSGTKLGCQHGRASAMRRLKAAINWRGGEKGKKKGKKDSGTRRGSLSTTSSYSSPASSLRNVKETRHQPEIFKQTCPPLSVRGSSRFHSWDSASHRSIFLSRFLGPLQIATLETLKGWFAYIRPHCVLQGPCDFIIHLLSLSIQLLYKTQLLAHLDYQRLIVLIYSLLLF</sequence>
<dbReference type="VEuPathDB" id="FungiDB:ASPTUDRAFT_647382"/>
<dbReference type="AlphaFoldDB" id="A0A1L9N4M0"/>
<dbReference type="Proteomes" id="UP000184304">
    <property type="component" value="Unassembled WGS sequence"/>
</dbReference>
<keyword evidence="3" id="KW-1185">Reference proteome</keyword>
<evidence type="ECO:0000313" key="2">
    <source>
        <dbReference type="EMBL" id="OJI84238.1"/>
    </source>
</evidence>
<evidence type="ECO:0000313" key="3">
    <source>
        <dbReference type="Proteomes" id="UP000184304"/>
    </source>
</evidence>
<feature type="region of interest" description="Disordered" evidence="1">
    <location>
        <begin position="1"/>
        <end position="79"/>
    </location>
</feature>
<evidence type="ECO:0000256" key="1">
    <source>
        <dbReference type="SAM" id="MobiDB-lite"/>
    </source>
</evidence>
<gene>
    <name evidence="2" type="ORF">ASPTUDRAFT_647382</name>
</gene>
<accession>A0A1L9N4M0</accession>
<reference evidence="3" key="1">
    <citation type="journal article" date="2017" name="Genome Biol.">
        <title>Comparative genomics reveals high biological diversity and specific adaptations in the industrially and medically important fungal genus Aspergillus.</title>
        <authorList>
            <person name="de Vries R.P."/>
            <person name="Riley R."/>
            <person name="Wiebenga A."/>
            <person name="Aguilar-Osorio G."/>
            <person name="Amillis S."/>
            <person name="Uchima C.A."/>
            <person name="Anderluh G."/>
            <person name="Asadollahi M."/>
            <person name="Askin M."/>
            <person name="Barry K."/>
            <person name="Battaglia E."/>
            <person name="Bayram O."/>
            <person name="Benocci T."/>
            <person name="Braus-Stromeyer S.A."/>
            <person name="Caldana C."/>
            <person name="Canovas D."/>
            <person name="Cerqueira G.C."/>
            <person name="Chen F."/>
            <person name="Chen W."/>
            <person name="Choi C."/>
            <person name="Clum A."/>
            <person name="Dos Santos R.A."/>
            <person name="Damasio A.R."/>
            <person name="Diallinas G."/>
            <person name="Emri T."/>
            <person name="Fekete E."/>
            <person name="Flipphi M."/>
            <person name="Freyberg S."/>
            <person name="Gallo A."/>
            <person name="Gournas C."/>
            <person name="Habgood R."/>
            <person name="Hainaut M."/>
            <person name="Harispe M.L."/>
            <person name="Henrissat B."/>
            <person name="Hilden K.S."/>
            <person name="Hope R."/>
            <person name="Hossain A."/>
            <person name="Karabika E."/>
            <person name="Karaffa L."/>
            <person name="Karanyi Z."/>
            <person name="Krasevec N."/>
            <person name="Kuo A."/>
            <person name="Kusch H."/>
            <person name="LaButti K."/>
            <person name="Lagendijk E.L."/>
            <person name="Lapidus A."/>
            <person name="Levasseur A."/>
            <person name="Lindquist E."/>
            <person name="Lipzen A."/>
            <person name="Logrieco A.F."/>
            <person name="MacCabe A."/>
            <person name="Maekelae M.R."/>
            <person name="Malavazi I."/>
            <person name="Melin P."/>
            <person name="Meyer V."/>
            <person name="Mielnichuk N."/>
            <person name="Miskei M."/>
            <person name="Molnar A.P."/>
            <person name="Mule G."/>
            <person name="Ngan C.Y."/>
            <person name="Orejas M."/>
            <person name="Orosz E."/>
            <person name="Ouedraogo J.P."/>
            <person name="Overkamp K.M."/>
            <person name="Park H.-S."/>
            <person name="Perrone G."/>
            <person name="Piumi F."/>
            <person name="Punt P.J."/>
            <person name="Ram A.F."/>
            <person name="Ramon A."/>
            <person name="Rauscher S."/>
            <person name="Record E."/>
            <person name="Riano-Pachon D.M."/>
            <person name="Robert V."/>
            <person name="Roehrig J."/>
            <person name="Ruller R."/>
            <person name="Salamov A."/>
            <person name="Salih N.S."/>
            <person name="Samson R.A."/>
            <person name="Sandor E."/>
            <person name="Sanguinetti M."/>
            <person name="Schuetze T."/>
            <person name="Sepcic K."/>
            <person name="Shelest E."/>
            <person name="Sherlock G."/>
            <person name="Sophianopoulou V."/>
            <person name="Squina F.M."/>
            <person name="Sun H."/>
            <person name="Susca A."/>
            <person name="Todd R.B."/>
            <person name="Tsang A."/>
            <person name="Unkles S.E."/>
            <person name="van de Wiele N."/>
            <person name="van Rossen-Uffink D."/>
            <person name="Oliveira J.V."/>
            <person name="Vesth T.C."/>
            <person name="Visser J."/>
            <person name="Yu J.-H."/>
            <person name="Zhou M."/>
            <person name="Andersen M.R."/>
            <person name="Archer D.B."/>
            <person name="Baker S.E."/>
            <person name="Benoit I."/>
            <person name="Brakhage A.A."/>
            <person name="Braus G.H."/>
            <person name="Fischer R."/>
            <person name="Frisvad J.C."/>
            <person name="Goldman G.H."/>
            <person name="Houbraken J."/>
            <person name="Oakley B."/>
            <person name="Pocsi I."/>
            <person name="Scazzocchio C."/>
            <person name="Seiboth B."/>
            <person name="vanKuyk P.A."/>
            <person name="Wortman J."/>
            <person name="Dyer P.S."/>
            <person name="Grigoriev I.V."/>
        </authorList>
    </citation>
    <scope>NUCLEOTIDE SEQUENCE [LARGE SCALE GENOMIC DNA]</scope>
    <source>
        <strain evidence="3">CBS 134.48</strain>
    </source>
</reference>
<organism evidence="2 3">
    <name type="scientific">Aspergillus tubingensis (strain CBS 134.48)</name>
    <dbReference type="NCBI Taxonomy" id="767770"/>
    <lineage>
        <taxon>Eukaryota</taxon>
        <taxon>Fungi</taxon>
        <taxon>Dikarya</taxon>
        <taxon>Ascomycota</taxon>
        <taxon>Pezizomycotina</taxon>
        <taxon>Eurotiomycetes</taxon>
        <taxon>Eurotiomycetidae</taxon>
        <taxon>Eurotiales</taxon>
        <taxon>Aspergillaceae</taxon>
        <taxon>Aspergillus</taxon>
        <taxon>Aspergillus subgen. Circumdati</taxon>
    </lineage>
</organism>
<name>A0A1L9N4M0_ASPTC</name>
<proteinExistence type="predicted"/>